<comment type="subunit">
    <text evidence="2">Monomer.</text>
</comment>
<evidence type="ECO:0000256" key="1">
    <source>
        <dbReference type="ARBA" id="ARBA00009861"/>
    </source>
</evidence>
<evidence type="ECO:0000256" key="3">
    <source>
        <dbReference type="ARBA" id="ARBA00022589"/>
    </source>
</evidence>
<dbReference type="EMBL" id="OX459123">
    <property type="protein sequence ID" value="CAI9110408.1"/>
    <property type="molecule type" value="Genomic_DNA"/>
</dbReference>
<evidence type="ECO:0000256" key="2">
    <source>
        <dbReference type="ARBA" id="ARBA00011245"/>
    </source>
</evidence>
<evidence type="ECO:0000313" key="6">
    <source>
        <dbReference type="EMBL" id="CAI9110408.1"/>
    </source>
</evidence>
<reference evidence="6" key="1">
    <citation type="submission" date="2023-03" db="EMBL/GenBank/DDBJ databases">
        <authorList>
            <person name="Julca I."/>
        </authorList>
    </citation>
    <scope>NUCLEOTIDE SEQUENCE</scope>
</reference>
<dbReference type="AlphaFoldDB" id="A0AAV1DR91"/>
<dbReference type="PANTHER" id="PTHR31623">
    <property type="entry name" value="F21J9.9"/>
    <property type="match status" value="1"/>
</dbReference>
<keyword evidence="5" id="KW-0012">Acyltransferase</keyword>
<dbReference type="GO" id="GO:0016746">
    <property type="term" value="F:acyltransferase activity"/>
    <property type="evidence" value="ECO:0007669"/>
    <property type="project" value="UniProtKB-KW"/>
</dbReference>
<comment type="similarity">
    <text evidence="1">Belongs to the plant acyltransferase family.</text>
</comment>
<evidence type="ECO:0000256" key="5">
    <source>
        <dbReference type="ARBA" id="ARBA00023315"/>
    </source>
</evidence>
<organism evidence="6 7">
    <name type="scientific">Oldenlandia corymbosa var. corymbosa</name>
    <dbReference type="NCBI Taxonomy" id="529605"/>
    <lineage>
        <taxon>Eukaryota</taxon>
        <taxon>Viridiplantae</taxon>
        <taxon>Streptophyta</taxon>
        <taxon>Embryophyta</taxon>
        <taxon>Tracheophyta</taxon>
        <taxon>Spermatophyta</taxon>
        <taxon>Magnoliopsida</taxon>
        <taxon>eudicotyledons</taxon>
        <taxon>Gunneridae</taxon>
        <taxon>Pentapetalae</taxon>
        <taxon>asterids</taxon>
        <taxon>lamiids</taxon>
        <taxon>Gentianales</taxon>
        <taxon>Rubiaceae</taxon>
        <taxon>Rubioideae</taxon>
        <taxon>Spermacoceae</taxon>
        <taxon>Hedyotis-Oldenlandia complex</taxon>
        <taxon>Oldenlandia</taxon>
    </lineage>
</organism>
<proteinExistence type="inferred from homology"/>
<keyword evidence="3" id="KW-0017">Alkaloid metabolism</keyword>
<keyword evidence="7" id="KW-1185">Reference proteome</keyword>
<evidence type="ECO:0000256" key="4">
    <source>
        <dbReference type="ARBA" id="ARBA00022679"/>
    </source>
</evidence>
<name>A0AAV1DR91_OLDCO</name>
<protein>
    <submittedName>
        <fullName evidence="6">OLC1v1010419C1</fullName>
    </submittedName>
</protein>
<gene>
    <name evidence="6" type="ORF">OLC1_LOCUS18074</name>
</gene>
<keyword evidence="4" id="KW-0808">Transferase</keyword>
<evidence type="ECO:0000313" key="7">
    <source>
        <dbReference type="Proteomes" id="UP001161247"/>
    </source>
</evidence>
<dbReference type="InterPro" id="IPR023213">
    <property type="entry name" value="CAT-like_dom_sf"/>
</dbReference>
<dbReference type="Proteomes" id="UP001161247">
    <property type="component" value="Chromosome 6"/>
</dbReference>
<dbReference type="Pfam" id="PF02458">
    <property type="entry name" value="Transferase"/>
    <property type="match status" value="1"/>
</dbReference>
<dbReference type="Gene3D" id="3.30.559.10">
    <property type="entry name" value="Chloramphenicol acetyltransferase-like domain"/>
    <property type="match status" value="2"/>
</dbReference>
<sequence>MEELHVEVVSRKMMKPLNPTPDHQRKLKISLFDQFAARVYPGILYYYNSGDGDDQKSTQKKKCAELENSLPKALDLLYPFAGRFVKDQLSIECSDTGVEFWQARVTNWKLPELLRRAPDQVELLDKLLPWGNNNPPSVESETSPLVAIQVTSFEDGGIIVGIRISHIIFDAATTFLFMNTWASVCRYGGEVPPFLNKIITHDVADAFPAIPPSKLTEPFSQQNHPLISTVLPGFDNEAKIVTRRFLISSKLHLGLPKCIKHGEIKLYSRVVVTLALVWKALMITSVANHGHLRDSVLSIPMNLRRLVPVGNKNPFGNFFISVVVPFSAATDDDDLDLCDLMVLIKNAISDMTKKIVNAAERSRDDVVKEFMKSRKEVSEAWKNSVRADVYFCSSWYGALAVYETDFGWGKPIWASISTQPGPGVCLMDSRNDDKMELWVSLKQSDILTFQRIFYNLASVSNI</sequence>
<dbReference type="GO" id="GO:0009820">
    <property type="term" value="P:alkaloid metabolic process"/>
    <property type="evidence" value="ECO:0007669"/>
    <property type="project" value="UniProtKB-KW"/>
</dbReference>
<accession>A0AAV1DR91</accession>
<dbReference type="PANTHER" id="PTHR31623:SF17">
    <property type="entry name" value="F21J9.9"/>
    <property type="match status" value="1"/>
</dbReference>